<comment type="caution">
    <text evidence="1">The sequence shown here is derived from an EMBL/GenBank/DDBJ whole genome shotgun (WGS) entry which is preliminary data.</text>
</comment>
<name>A0A9D1JP02_9BACT</name>
<dbReference type="Proteomes" id="UP000823928">
    <property type="component" value="Unassembled WGS sequence"/>
</dbReference>
<evidence type="ECO:0000313" key="2">
    <source>
        <dbReference type="Proteomes" id="UP000823928"/>
    </source>
</evidence>
<organism evidence="1 2">
    <name type="scientific">Candidatus Scatousia excrementigallinarum</name>
    <dbReference type="NCBI Taxonomy" id="2840935"/>
    <lineage>
        <taxon>Bacteria</taxon>
        <taxon>Candidatus Scatousia</taxon>
    </lineage>
</organism>
<reference evidence="1" key="2">
    <citation type="journal article" date="2021" name="PeerJ">
        <title>Extensive microbial diversity within the chicken gut microbiome revealed by metagenomics and culture.</title>
        <authorList>
            <person name="Gilroy R."/>
            <person name="Ravi A."/>
            <person name="Getino M."/>
            <person name="Pursley I."/>
            <person name="Horton D.L."/>
            <person name="Alikhan N.F."/>
            <person name="Baker D."/>
            <person name="Gharbi K."/>
            <person name="Hall N."/>
            <person name="Watson M."/>
            <person name="Adriaenssens E.M."/>
            <person name="Foster-Nyarko E."/>
            <person name="Jarju S."/>
            <person name="Secka A."/>
            <person name="Antonio M."/>
            <person name="Oren A."/>
            <person name="Chaudhuri R.R."/>
            <person name="La Ragione R."/>
            <person name="Hildebrand F."/>
            <person name="Pallen M.J."/>
        </authorList>
    </citation>
    <scope>NUCLEOTIDE SEQUENCE</scope>
    <source>
        <strain evidence="1">6276</strain>
    </source>
</reference>
<sequence>MKAIFYGIASLLCALTGVVSVTPQEDEIRFGSSYNGSIYAGSKTEYVTYVTKEEEESFINGGLPRYYDTSGRSKTCANVAGTILLGYYDKNYDELIPDFTSARVIRDRVIYYAQTSAVQDVIDELYYDMDTNTATGGTTIKDFQNGLRKYVNELGRNIAFSNVGNSNGFNYSAYLNSIRNEQPVALFVSKYSLIPIADFGISATQDRLDKDYYTGNHVLVGYGLKEIKYYNSNGTLQKTITLLMVATGYSREPLYYVDLSDCGYIDSYSVNIY</sequence>
<evidence type="ECO:0000313" key="1">
    <source>
        <dbReference type="EMBL" id="HIS37566.1"/>
    </source>
</evidence>
<proteinExistence type="predicted"/>
<protein>
    <submittedName>
        <fullName evidence="1">Uncharacterized protein</fullName>
    </submittedName>
</protein>
<accession>A0A9D1JP02</accession>
<reference evidence="1" key="1">
    <citation type="submission" date="2020-10" db="EMBL/GenBank/DDBJ databases">
        <authorList>
            <person name="Gilroy R."/>
        </authorList>
    </citation>
    <scope>NUCLEOTIDE SEQUENCE</scope>
    <source>
        <strain evidence="1">6276</strain>
    </source>
</reference>
<dbReference type="EMBL" id="DVIU01000273">
    <property type="protein sequence ID" value="HIS37566.1"/>
    <property type="molecule type" value="Genomic_DNA"/>
</dbReference>
<dbReference type="AlphaFoldDB" id="A0A9D1JP02"/>
<gene>
    <name evidence="1" type="ORF">IAC10_13250</name>
</gene>